<evidence type="ECO:0000256" key="3">
    <source>
        <dbReference type="ARBA" id="ARBA00023274"/>
    </source>
</evidence>
<dbReference type="STRING" id="322104.A3LSV5"/>
<dbReference type="EMBL" id="CP000498">
    <property type="protein sequence ID" value="ABN65960.1"/>
    <property type="molecule type" value="Genomic_DNA"/>
</dbReference>
<protein>
    <submittedName>
        <fullName evidence="4">Uncharacterized protein</fullName>
    </submittedName>
</protein>
<accession>A3LSV5</accession>
<dbReference type="eggNOG" id="KOG1740">
    <property type="taxonomic scope" value="Eukaryota"/>
</dbReference>
<keyword evidence="3" id="KW-0687">Ribonucleoprotein</keyword>
<dbReference type="FunCoup" id="A3LSV5">
    <property type="interactions" value="236"/>
</dbReference>
<dbReference type="InterPro" id="IPR000266">
    <property type="entry name" value="Ribosomal_uS17"/>
</dbReference>
<dbReference type="HOGENOM" id="CLU_1246209_0_0_1"/>
<proteinExistence type="inferred from homology"/>
<evidence type="ECO:0000313" key="4">
    <source>
        <dbReference type="EMBL" id="ABN65960.1"/>
    </source>
</evidence>
<dbReference type="Proteomes" id="UP000002258">
    <property type="component" value="Chromosome 4"/>
</dbReference>
<dbReference type="OMA" id="IRNKGQQ"/>
<gene>
    <name evidence="4" type="ORF">PICST_45787</name>
</gene>
<dbReference type="InParanoid" id="A3LSV5"/>
<dbReference type="Gene3D" id="2.40.50.140">
    <property type="entry name" value="Nucleic acid-binding proteins"/>
    <property type="match status" value="1"/>
</dbReference>
<keyword evidence="2" id="KW-0689">Ribosomal protein</keyword>
<dbReference type="InterPro" id="IPR012340">
    <property type="entry name" value="NA-bd_OB-fold"/>
</dbReference>
<evidence type="ECO:0000313" key="5">
    <source>
        <dbReference type="Proteomes" id="UP000002258"/>
    </source>
</evidence>
<dbReference type="OrthoDB" id="274752at2759"/>
<dbReference type="AlphaFoldDB" id="A3LSV5"/>
<dbReference type="Pfam" id="PF00366">
    <property type="entry name" value="Ribosomal_S17"/>
    <property type="match status" value="1"/>
</dbReference>
<dbReference type="RefSeq" id="XP_001383989.1">
    <property type="nucleotide sequence ID" value="XM_001383952.1"/>
</dbReference>
<dbReference type="GO" id="GO:0006412">
    <property type="term" value="P:translation"/>
    <property type="evidence" value="ECO:0007669"/>
    <property type="project" value="InterPro"/>
</dbReference>
<evidence type="ECO:0000256" key="1">
    <source>
        <dbReference type="ARBA" id="ARBA00010254"/>
    </source>
</evidence>
<name>A3LSV5_PICST</name>
<keyword evidence="5" id="KW-1185">Reference proteome</keyword>
<reference evidence="4 5" key="1">
    <citation type="journal article" date="2007" name="Nat. Biotechnol.">
        <title>Genome sequence of the lignocellulose-bioconverting and xylose-fermenting yeast Pichia stipitis.</title>
        <authorList>
            <person name="Jeffries T.W."/>
            <person name="Grigoriev I.V."/>
            <person name="Grimwood J."/>
            <person name="Laplaza J.M."/>
            <person name="Aerts A."/>
            <person name="Salamov A."/>
            <person name="Schmutz J."/>
            <person name="Lindquist E."/>
            <person name="Dehal P."/>
            <person name="Shapiro H."/>
            <person name="Jin Y.S."/>
            <person name="Passoth V."/>
            <person name="Richardson P.M."/>
        </authorList>
    </citation>
    <scope>NUCLEOTIDE SEQUENCE [LARGE SCALE GENOMIC DNA]</scope>
    <source>
        <strain evidence="5">ATCC 58785 / CBS 6054 / NBRC 10063 / NRRL Y-11545</strain>
    </source>
</reference>
<dbReference type="GeneID" id="4839042"/>
<organism evidence="4 5">
    <name type="scientific">Scheffersomyces stipitis (strain ATCC 58785 / CBS 6054 / NBRC 10063 / NRRL Y-11545)</name>
    <name type="common">Yeast</name>
    <name type="synonym">Pichia stipitis</name>
    <dbReference type="NCBI Taxonomy" id="322104"/>
    <lineage>
        <taxon>Eukaryota</taxon>
        <taxon>Fungi</taxon>
        <taxon>Dikarya</taxon>
        <taxon>Ascomycota</taxon>
        <taxon>Saccharomycotina</taxon>
        <taxon>Pichiomycetes</taxon>
        <taxon>Debaryomycetaceae</taxon>
        <taxon>Scheffersomyces</taxon>
    </lineage>
</organism>
<dbReference type="CDD" id="cd00364">
    <property type="entry name" value="Ribosomal_uS17"/>
    <property type="match status" value="1"/>
</dbReference>
<dbReference type="GO" id="GO:0005763">
    <property type="term" value="C:mitochondrial small ribosomal subunit"/>
    <property type="evidence" value="ECO:0007669"/>
    <property type="project" value="EnsemblFungi"/>
</dbReference>
<comment type="similarity">
    <text evidence="1">Belongs to the universal ribosomal protein uS17 family.</text>
</comment>
<dbReference type="SUPFAM" id="SSF50249">
    <property type="entry name" value="Nucleic acid-binding proteins"/>
    <property type="match status" value="1"/>
</dbReference>
<dbReference type="GO" id="GO:0003735">
    <property type="term" value="F:structural constituent of ribosome"/>
    <property type="evidence" value="ECO:0007669"/>
    <property type="project" value="EnsemblFungi"/>
</dbReference>
<evidence type="ECO:0000256" key="2">
    <source>
        <dbReference type="ARBA" id="ARBA00022980"/>
    </source>
</evidence>
<sequence length="239" mass="27697">MAKQNFIGLVVSQGKMAKTVKVRVQRKVYDTRIHKEVIKRKDYLVHDEGNLCKEGDVVRIESIPKISARKAFAVAEIKVNKGQQFALYETLAKEKVIEEEKQKLEIFIKEKQQFESVVTQIEDLRRLDQIVSTYQTQPNADRSQLLSEIDRIKQKWGIQSWPSEEPILSLDINEKEKSIREVNLDLIISKIMSDEYTDDRNKILAASTSTPVGELKKHTIKNIVRKYVLNSKNELPFEV</sequence>
<dbReference type="PANTHER" id="PTHR10744">
    <property type="entry name" value="40S RIBOSOMAL PROTEIN S11 FAMILY MEMBER"/>
    <property type="match status" value="1"/>
</dbReference>
<dbReference type="PANTHER" id="PTHR10744:SF1">
    <property type="entry name" value="SMALL RIBOSOMAL SUBUNIT PROTEIN US17M"/>
    <property type="match status" value="1"/>
</dbReference>
<dbReference type="KEGG" id="pic:PICST_45787"/>